<reference evidence="2" key="1">
    <citation type="journal article" date="2023" name="G3 (Bethesda)">
        <title>Whole genome assembly and annotation of the endangered Caribbean coral Acropora cervicornis.</title>
        <authorList>
            <person name="Selwyn J.D."/>
            <person name="Vollmer S.V."/>
        </authorList>
    </citation>
    <scope>NUCLEOTIDE SEQUENCE</scope>
    <source>
        <strain evidence="2">K2</strain>
    </source>
</reference>
<feature type="region of interest" description="Disordered" evidence="1">
    <location>
        <begin position="1"/>
        <end position="33"/>
    </location>
</feature>
<dbReference type="AlphaFoldDB" id="A0AAD9V554"/>
<accession>A0AAD9V554</accession>
<organism evidence="2 3">
    <name type="scientific">Acropora cervicornis</name>
    <name type="common">Staghorn coral</name>
    <dbReference type="NCBI Taxonomy" id="6130"/>
    <lineage>
        <taxon>Eukaryota</taxon>
        <taxon>Metazoa</taxon>
        <taxon>Cnidaria</taxon>
        <taxon>Anthozoa</taxon>
        <taxon>Hexacorallia</taxon>
        <taxon>Scleractinia</taxon>
        <taxon>Astrocoeniina</taxon>
        <taxon>Acroporidae</taxon>
        <taxon>Acropora</taxon>
    </lineage>
</organism>
<dbReference type="EMBL" id="JARQWQ010000032">
    <property type="protein sequence ID" value="KAK2561633.1"/>
    <property type="molecule type" value="Genomic_DNA"/>
</dbReference>
<feature type="region of interest" description="Disordered" evidence="1">
    <location>
        <begin position="172"/>
        <end position="200"/>
    </location>
</feature>
<dbReference type="Proteomes" id="UP001249851">
    <property type="component" value="Unassembled WGS sequence"/>
</dbReference>
<evidence type="ECO:0000313" key="2">
    <source>
        <dbReference type="EMBL" id="KAK2561633.1"/>
    </source>
</evidence>
<name>A0AAD9V554_ACRCE</name>
<gene>
    <name evidence="2" type="ORF">P5673_015633</name>
</gene>
<keyword evidence="3" id="KW-1185">Reference proteome</keyword>
<sequence>MKWEQLANEQPSWRSAIHTGVAHSEQQRKEHSEELCLARKERQQDASVVPSSTEVTCPVCRKTVNQEMDKRTEKPVLLLGTNKNYQGDSTGFEPNLSYDIPFTGKHGKTSAKKKFEITSKQYGDSLAKSNAERKGKGFCDRTGQLLITSMKRNGNGDAISCFVKGKKTNHEKWNNQAAASQKSSKKVSTSLAKKIDSPTN</sequence>
<proteinExistence type="predicted"/>
<evidence type="ECO:0000313" key="3">
    <source>
        <dbReference type="Proteomes" id="UP001249851"/>
    </source>
</evidence>
<comment type="caution">
    <text evidence="2">The sequence shown here is derived from an EMBL/GenBank/DDBJ whole genome shotgun (WGS) entry which is preliminary data.</text>
</comment>
<protein>
    <submittedName>
        <fullName evidence="2">Uncharacterized protein</fullName>
    </submittedName>
</protein>
<evidence type="ECO:0000256" key="1">
    <source>
        <dbReference type="SAM" id="MobiDB-lite"/>
    </source>
</evidence>
<reference evidence="2" key="2">
    <citation type="journal article" date="2023" name="Science">
        <title>Genomic signatures of disease resistance in endangered staghorn corals.</title>
        <authorList>
            <person name="Vollmer S.V."/>
            <person name="Selwyn J.D."/>
            <person name="Despard B.A."/>
            <person name="Roesel C.L."/>
        </authorList>
    </citation>
    <scope>NUCLEOTIDE SEQUENCE</scope>
    <source>
        <strain evidence="2">K2</strain>
    </source>
</reference>